<keyword evidence="2" id="KW-0812">Transmembrane</keyword>
<dbReference type="InterPro" id="IPR003425">
    <property type="entry name" value="CCB3/YggT"/>
</dbReference>
<dbReference type="PANTHER" id="PTHR33219:SF14">
    <property type="entry name" value="PROTEIN COFACTOR ASSEMBLY OF COMPLEX C SUBUNIT B CCB3, CHLOROPLASTIC-RELATED"/>
    <property type="match status" value="1"/>
</dbReference>
<keyword evidence="2" id="KW-0472">Membrane</keyword>
<keyword evidence="2" id="KW-1133">Transmembrane helix</keyword>
<proteinExistence type="inferred from homology"/>
<keyword evidence="4" id="KW-1185">Reference proteome</keyword>
<protein>
    <recommendedName>
        <fullName evidence="5">YggT family protein</fullName>
    </recommendedName>
</protein>
<dbReference type="EMBL" id="FO203522">
    <property type="protein sequence ID" value="CCO24809.1"/>
    <property type="molecule type" value="Genomic_DNA"/>
</dbReference>
<comment type="similarity">
    <text evidence="1">Belongs to the YggT family.</text>
</comment>
<dbReference type="Proteomes" id="UP000010808">
    <property type="component" value="Chromosome"/>
</dbReference>
<dbReference type="KEGG" id="dhy:DESAM_22542"/>
<feature type="transmembrane region" description="Helical" evidence="2">
    <location>
        <begin position="69"/>
        <end position="90"/>
    </location>
</feature>
<dbReference type="PANTHER" id="PTHR33219">
    <property type="entry name" value="YLMG HOMOLOG PROTEIN 2, CHLOROPLASTIC"/>
    <property type="match status" value="1"/>
</dbReference>
<dbReference type="eggNOG" id="COG0762">
    <property type="taxonomic scope" value="Bacteria"/>
</dbReference>
<accession>L0RDI5</accession>
<evidence type="ECO:0000256" key="1">
    <source>
        <dbReference type="ARBA" id="ARBA00010894"/>
    </source>
</evidence>
<evidence type="ECO:0000256" key="2">
    <source>
        <dbReference type="SAM" id="Phobius"/>
    </source>
</evidence>
<dbReference type="AlphaFoldDB" id="L0RDI5"/>
<evidence type="ECO:0000313" key="3">
    <source>
        <dbReference type="EMBL" id="CCO24809.1"/>
    </source>
</evidence>
<dbReference type="RefSeq" id="WP_015337407.1">
    <property type="nucleotide sequence ID" value="NC_020055.1"/>
</dbReference>
<name>L0RDI5_9BACT</name>
<dbReference type="STRING" id="1121451.DESAM_22542"/>
<dbReference type="Pfam" id="PF02325">
    <property type="entry name" value="CCB3_YggT"/>
    <property type="match status" value="1"/>
</dbReference>
<gene>
    <name evidence="3" type="ORF">DESAM_22542</name>
</gene>
<dbReference type="HOGENOM" id="CLU_136788_1_0_7"/>
<feature type="transmembrane region" description="Helical" evidence="2">
    <location>
        <begin position="12"/>
        <end position="32"/>
    </location>
</feature>
<organism evidence="3 4">
    <name type="scientific">Maridesulfovibrio hydrothermalis AM13 = DSM 14728</name>
    <dbReference type="NCBI Taxonomy" id="1121451"/>
    <lineage>
        <taxon>Bacteria</taxon>
        <taxon>Pseudomonadati</taxon>
        <taxon>Thermodesulfobacteriota</taxon>
        <taxon>Desulfovibrionia</taxon>
        <taxon>Desulfovibrionales</taxon>
        <taxon>Desulfovibrionaceae</taxon>
        <taxon>Maridesulfovibrio</taxon>
    </lineage>
</organism>
<evidence type="ECO:0000313" key="4">
    <source>
        <dbReference type="Proteomes" id="UP000010808"/>
    </source>
</evidence>
<dbReference type="PATRIC" id="fig|1121451.3.peg.2755"/>
<evidence type="ECO:0008006" key="5">
    <source>
        <dbReference type="Google" id="ProtNLM"/>
    </source>
</evidence>
<sequence>MDIILGSLVDVISTLLSLYMWVVIISALITWVNPDPYNPIVRFLRGATEPVFAKVRQYLPFVNISGIDLSPIVVLVIIQILNNVLVRGFARLVYGM</sequence>
<reference evidence="3 4" key="1">
    <citation type="submission" date="2012-10" db="EMBL/GenBank/DDBJ databases">
        <authorList>
            <person name="Genoscope - CEA"/>
        </authorList>
    </citation>
    <scope>NUCLEOTIDE SEQUENCE [LARGE SCALE GENOMIC DNA]</scope>
    <source>
        <strain evidence="4">AM13 / DSM 14728</strain>
    </source>
</reference>
<dbReference type="GO" id="GO:0016020">
    <property type="term" value="C:membrane"/>
    <property type="evidence" value="ECO:0007669"/>
    <property type="project" value="InterPro"/>
</dbReference>
<dbReference type="OrthoDB" id="47652at2"/>